<evidence type="ECO:0000313" key="1">
    <source>
        <dbReference type="EMBL" id="MFC0206094.1"/>
    </source>
</evidence>
<proteinExistence type="predicted"/>
<dbReference type="RefSeq" id="WP_379556382.1">
    <property type="nucleotide sequence ID" value="NZ_JBHUKO010000002.1"/>
</dbReference>
<dbReference type="Proteomes" id="UP001589798">
    <property type="component" value="Unassembled WGS sequence"/>
</dbReference>
<gene>
    <name evidence="1" type="ORF">ACFFJC_17660</name>
</gene>
<reference evidence="1 2" key="1">
    <citation type="submission" date="2024-09" db="EMBL/GenBank/DDBJ databases">
        <authorList>
            <person name="Sun Q."/>
            <person name="Mori K."/>
        </authorList>
    </citation>
    <scope>NUCLEOTIDE SEQUENCE [LARGE SCALE GENOMIC DNA]</scope>
    <source>
        <strain evidence="1 2">CCM 7706</strain>
    </source>
</reference>
<name>A0ABV6D0B1_9SPHN</name>
<evidence type="ECO:0008006" key="3">
    <source>
        <dbReference type="Google" id="ProtNLM"/>
    </source>
</evidence>
<dbReference type="EMBL" id="JBHLWK010000023">
    <property type="protein sequence ID" value="MFC0206094.1"/>
    <property type="molecule type" value="Genomic_DNA"/>
</dbReference>
<accession>A0ABV6D0B1</accession>
<evidence type="ECO:0000313" key="2">
    <source>
        <dbReference type="Proteomes" id="UP001589798"/>
    </source>
</evidence>
<comment type="caution">
    <text evidence="1">The sequence shown here is derived from an EMBL/GenBank/DDBJ whole genome shotgun (WGS) entry which is preliminary data.</text>
</comment>
<keyword evidence="2" id="KW-1185">Reference proteome</keyword>
<organism evidence="1 2">
    <name type="scientific">Novosphingobium soli</name>
    <dbReference type="NCBI Taxonomy" id="574956"/>
    <lineage>
        <taxon>Bacteria</taxon>
        <taxon>Pseudomonadati</taxon>
        <taxon>Pseudomonadota</taxon>
        <taxon>Alphaproteobacteria</taxon>
        <taxon>Sphingomonadales</taxon>
        <taxon>Sphingomonadaceae</taxon>
        <taxon>Novosphingobium</taxon>
    </lineage>
</organism>
<protein>
    <recommendedName>
        <fullName evidence="3">DUF2314 domain-containing protein</fullName>
    </recommendedName>
</protein>
<sequence>MLPFPLRSKTDGMREPDLQIDGWCLEDGEAYHANAPTTFWIPELKDRENLQPGDLVKLIFQISVDNPDEPVAIERMWVLVRERQPTGFFGLLDNDPSSIGENDEFWSGIELPFQPRHVIDIARGDSNTLALALREPRRDWPRN</sequence>